<protein>
    <submittedName>
        <fullName evidence="2">Uncharacterized protein</fullName>
    </submittedName>
</protein>
<dbReference type="KEGG" id="dcm:NIES806_27700"/>
<accession>A0A1Z4V503</accession>
<reference evidence="2 3" key="1">
    <citation type="submission" date="2017-06" db="EMBL/GenBank/DDBJ databases">
        <title>Genome sequencing of cyanobaciteial culture collection at National Institute for Environmental Studies (NIES).</title>
        <authorList>
            <person name="Hirose Y."/>
            <person name="Shimura Y."/>
            <person name="Fujisawa T."/>
            <person name="Nakamura Y."/>
            <person name="Kawachi M."/>
        </authorList>
    </citation>
    <scope>NUCLEOTIDE SEQUENCE [LARGE SCALE GENOMIC DNA]</scope>
    <source>
        <strain evidence="2 3">NIES-806</strain>
    </source>
</reference>
<gene>
    <name evidence="2" type="ORF">NIES806_27700</name>
</gene>
<dbReference type="OrthoDB" id="517004at2"/>
<evidence type="ECO:0000256" key="1">
    <source>
        <dbReference type="SAM" id="Phobius"/>
    </source>
</evidence>
<evidence type="ECO:0000313" key="3">
    <source>
        <dbReference type="Proteomes" id="UP000218702"/>
    </source>
</evidence>
<feature type="transmembrane region" description="Helical" evidence="1">
    <location>
        <begin position="6"/>
        <end position="38"/>
    </location>
</feature>
<keyword evidence="1" id="KW-0472">Membrane</keyword>
<sequence>MIITLIVAWVVFIILWKLIKTTIKTAIISAAIVMLLYFGFGITPQDIWHQISQFAQTSSPTTGNK</sequence>
<dbReference type="Proteomes" id="UP000218702">
    <property type="component" value="Chromosome"/>
</dbReference>
<dbReference type="RefSeq" id="WP_096668091.1">
    <property type="nucleotide sequence ID" value="NZ_AP018316.1"/>
</dbReference>
<keyword evidence="1" id="KW-0812">Transmembrane</keyword>
<name>A0A1Z4V503_9CYAN</name>
<dbReference type="EMBL" id="AP018316">
    <property type="protein sequence ID" value="BAZ86557.1"/>
    <property type="molecule type" value="Genomic_DNA"/>
</dbReference>
<keyword evidence="1" id="KW-1133">Transmembrane helix</keyword>
<proteinExistence type="predicted"/>
<organism evidence="2 3">
    <name type="scientific">Dolichospermum compactum NIES-806</name>
    <dbReference type="NCBI Taxonomy" id="1973481"/>
    <lineage>
        <taxon>Bacteria</taxon>
        <taxon>Bacillati</taxon>
        <taxon>Cyanobacteriota</taxon>
        <taxon>Cyanophyceae</taxon>
        <taxon>Nostocales</taxon>
        <taxon>Aphanizomenonaceae</taxon>
        <taxon>Dolichospermum</taxon>
        <taxon>Dolichospermum compactum</taxon>
    </lineage>
</organism>
<evidence type="ECO:0000313" key="2">
    <source>
        <dbReference type="EMBL" id="BAZ86557.1"/>
    </source>
</evidence>
<dbReference type="AlphaFoldDB" id="A0A1Z4V503"/>
<keyword evidence="3" id="KW-1185">Reference proteome</keyword>